<proteinExistence type="predicted"/>
<keyword evidence="2" id="KW-1185">Reference proteome</keyword>
<gene>
    <name evidence="1" type="ORF">BJ138DRAFT_1144280</name>
</gene>
<accession>A0ACB8AM25</accession>
<dbReference type="Proteomes" id="UP000790377">
    <property type="component" value="Unassembled WGS sequence"/>
</dbReference>
<evidence type="ECO:0000313" key="2">
    <source>
        <dbReference type="Proteomes" id="UP000790377"/>
    </source>
</evidence>
<evidence type="ECO:0000313" key="1">
    <source>
        <dbReference type="EMBL" id="KAH7914307.1"/>
    </source>
</evidence>
<name>A0ACB8AM25_9AGAM</name>
<comment type="caution">
    <text evidence="1">The sequence shown here is derived from an EMBL/GenBank/DDBJ whole genome shotgun (WGS) entry which is preliminary data.</text>
</comment>
<protein>
    <submittedName>
        <fullName evidence="1">Rhodanese-like domain-containing protein</fullName>
    </submittedName>
</protein>
<dbReference type="EMBL" id="MU267616">
    <property type="protein sequence ID" value="KAH7914307.1"/>
    <property type="molecule type" value="Genomic_DNA"/>
</dbReference>
<sequence length="142" mass="16447">MVGYISREKLAEIIKSRDKVPHKDYLIVDVRDQDYVGGNIKGSRNIPSLQFPDDVDELVNETKEIPTVIFHCSLSQSRGPTAAALYKKRREVLQEGTEAKPYSVQILRDGFKEFQSHYKHDPELVENWDAKVWSPNWNWFPG</sequence>
<organism evidence="1 2">
    <name type="scientific">Hygrophoropsis aurantiaca</name>
    <dbReference type="NCBI Taxonomy" id="72124"/>
    <lineage>
        <taxon>Eukaryota</taxon>
        <taxon>Fungi</taxon>
        <taxon>Dikarya</taxon>
        <taxon>Basidiomycota</taxon>
        <taxon>Agaricomycotina</taxon>
        <taxon>Agaricomycetes</taxon>
        <taxon>Agaricomycetidae</taxon>
        <taxon>Boletales</taxon>
        <taxon>Coniophorineae</taxon>
        <taxon>Hygrophoropsidaceae</taxon>
        <taxon>Hygrophoropsis</taxon>
    </lineage>
</organism>
<reference evidence="1" key="1">
    <citation type="journal article" date="2021" name="New Phytol.">
        <title>Evolutionary innovations through gain and loss of genes in the ectomycorrhizal Boletales.</title>
        <authorList>
            <person name="Wu G."/>
            <person name="Miyauchi S."/>
            <person name="Morin E."/>
            <person name="Kuo A."/>
            <person name="Drula E."/>
            <person name="Varga T."/>
            <person name="Kohler A."/>
            <person name="Feng B."/>
            <person name="Cao Y."/>
            <person name="Lipzen A."/>
            <person name="Daum C."/>
            <person name="Hundley H."/>
            <person name="Pangilinan J."/>
            <person name="Johnson J."/>
            <person name="Barry K."/>
            <person name="LaButti K."/>
            <person name="Ng V."/>
            <person name="Ahrendt S."/>
            <person name="Min B."/>
            <person name="Choi I.G."/>
            <person name="Park H."/>
            <person name="Plett J.M."/>
            <person name="Magnuson J."/>
            <person name="Spatafora J.W."/>
            <person name="Nagy L.G."/>
            <person name="Henrissat B."/>
            <person name="Grigoriev I.V."/>
            <person name="Yang Z.L."/>
            <person name="Xu J."/>
            <person name="Martin F.M."/>
        </authorList>
    </citation>
    <scope>NUCLEOTIDE SEQUENCE</scope>
    <source>
        <strain evidence="1">ATCC 28755</strain>
    </source>
</reference>